<dbReference type="InterPro" id="IPR041588">
    <property type="entry name" value="Integrase_H2C2"/>
</dbReference>
<dbReference type="EMBL" id="BKCJ010008895">
    <property type="protein sequence ID" value="GEU84451.1"/>
    <property type="molecule type" value="Genomic_DNA"/>
</dbReference>
<dbReference type="Gene3D" id="1.10.340.70">
    <property type="match status" value="1"/>
</dbReference>
<evidence type="ECO:0000259" key="2">
    <source>
        <dbReference type="PROSITE" id="PS50878"/>
    </source>
</evidence>
<dbReference type="InterPro" id="IPR001584">
    <property type="entry name" value="Integrase_cat-core"/>
</dbReference>
<feature type="domain" description="Reverse transcriptase" evidence="2">
    <location>
        <begin position="1"/>
        <end position="82"/>
    </location>
</feature>
<dbReference type="CDD" id="cd01647">
    <property type="entry name" value="RT_LTR"/>
    <property type="match status" value="1"/>
</dbReference>
<feature type="domain" description="Integrase catalytic" evidence="3">
    <location>
        <begin position="395"/>
        <end position="487"/>
    </location>
</feature>
<comment type="caution">
    <text evidence="4">The sequence shown here is derived from an EMBL/GenBank/DDBJ whole genome shotgun (WGS) entry which is preliminary data.</text>
</comment>
<evidence type="ECO:0000256" key="1">
    <source>
        <dbReference type="SAM" id="MobiDB-lite"/>
    </source>
</evidence>
<dbReference type="GO" id="GO:0003964">
    <property type="term" value="F:RNA-directed DNA polymerase activity"/>
    <property type="evidence" value="ECO:0007669"/>
    <property type="project" value="UniProtKB-KW"/>
</dbReference>
<dbReference type="FunFam" id="3.30.70.270:FF:000020">
    <property type="entry name" value="Transposon Tf2-6 polyprotein-like Protein"/>
    <property type="match status" value="1"/>
</dbReference>
<dbReference type="FunFam" id="3.30.70.270:FF:000003">
    <property type="entry name" value="Transposon Ty3-G Gag-Pol polyprotein"/>
    <property type="match status" value="1"/>
</dbReference>
<dbReference type="InterPro" id="IPR043128">
    <property type="entry name" value="Rev_trsase/Diguanyl_cyclase"/>
</dbReference>
<dbReference type="Gene3D" id="3.30.70.270">
    <property type="match status" value="2"/>
</dbReference>
<dbReference type="PROSITE" id="PS50994">
    <property type="entry name" value="INTEGRASE"/>
    <property type="match status" value="1"/>
</dbReference>
<proteinExistence type="predicted"/>
<evidence type="ECO:0000313" key="4">
    <source>
        <dbReference type="EMBL" id="GEU84451.1"/>
    </source>
</evidence>
<dbReference type="Gene3D" id="3.30.420.10">
    <property type="entry name" value="Ribonuclease H-like superfamily/Ribonuclease H"/>
    <property type="match status" value="2"/>
</dbReference>
<dbReference type="PROSITE" id="PS50878">
    <property type="entry name" value="RT_POL"/>
    <property type="match status" value="1"/>
</dbReference>
<dbReference type="InterPro" id="IPR000477">
    <property type="entry name" value="RT_dom"/>
</dbReference>
<feature type="compositionally biased region" description="Basic and acidic residues" evidence="1">
    <location>
        <begin position="371"/>
        <end position="380"/>
    </location>
</feature>
<evidence type="ECO:0000259" key="3">
    <source>
        <dbReference type="PROSITE" id="PS50994"/>
    </source>
</evidence>
<dbReference type="InterPro" id="IPR012337">
    <property type="entry name" value="RNaseH-like_sf"/>
</dbReference>
<organism evidence="4">
    <name type="scientific">Tanacetum cinerariifolium</name>
    <name type="common">Dalmatian daisy</name>
    <name type="synonym">Chrysanthemum cinerariifolium</name>
    <dbReference type="NCBI Taxonomy" id="118510"/>
    <lineage>
        <taxon>Eukaryota</taxon>
        <taxon>Viridiplantae</taxon>
        <taxon>Streptophyta</taxon>
        <taxon>Embryophyta</taxon>
        <taxon>Tracheophyta</taxon>
        <taxon>Spermatophyta</taxon>
        <taxon>Magnoliopsida</taxon>
        <taxon>eudicotyledons</taxon>
        <taxon>Gunneridae</taxon>
        <taxon>Pentapetalae</taxon>
        <taxon>asterids</taxon>
        <taxon>campanulids</taxon>
        <taxon>Asterales</taxon>
        <taxon>Asteraceae</taxon>
        <taxon>Asteroideae</taxon>
        <taxon>Anthemideae</taxon>
        <taxon>Anthemidinae</taxon>
        <taxon>Tanacetum</taxon>
    </lineage>
</organism>
<dbReference type="SUPFAM" id="SSF56672">
    <property type="entry name" value="DNA/RNA polymerases"/>
    <property type="match status" value="1"/>
</dbReference>
<dbReference type="GO" id="GO:0015074">
    <property type="term" value="P:DNA integration"/>
    <property type="evidence" value="ECO:0007669"/>
    <property type="project" value="InterPro"/>
</dbReference>
<dbReference type="SUPFAM" id="SSF53098">
    <property type="entry name" value="Ribonuclease H-like"/>
    <property type="match status" value="2"/>
</dbReference>
<reference evidence="4" key="1">
    <citation type="journal article" date="2019" name="Sci. Rep.">
        <title>Draft genome of Tanacetum cinerariifolium, the natural source of mosquito coil.</title>
        <authorList>
            <person name="Yamashiro T."/>
            <person name="Shiraishi A."/>
            <person name="Satake H."/>
            <person name="Nakayama K."/>
        </authorList>
    </citation>
    <scope>NUCLEOTIDE SEQUENCE</scope>
</reference>
<dbReference type="PANTHER" id="PTHR37984:SF5">
    <property type="entry name" value="PROTEIN NYNRIN-LIKE"/>
    <property type="match status" value="1"/>
</dbReference>
<dbReference type="Pfam" id="PF00078">
    <property type="entry name" value="RVT_1"/>
    <property type="match status" value="1"/>
</dbReference>
<feature type="region of interest" description="Disordered" evidence="1">
    <location>
        <begin position="355"/>
        <end position="380"/>
    </location>
</feature>
<dbReference type="InterPro" id="IPR043502">
    <property type="entry name" value="DNA/RNA_pol_sf"/>
</dbReference>
<keyword evidence="4" id="KW-0808">Transferase</keyword>
<protein>
    <submittedName>
        <fullName evidence="4">Putative reverse transcriptase domain-containing protein</fullName>
    </submittedName>
</protein>
<keyword evidence="4" id="KW-0695">RNA-directed DNA polymerase</keyword>
<dbReference type="Pfam" id="PF17921">
    <property type="entry name" value="Integrase_H2C2"/>
    <property type="match status" value="1"/>
</dbReference>
<accession>A0A6L2NE07</accession>
<dbReference type="AlphaFoldDB" id="A0A6L2NE07"/>
<dbReference type="InterPro" id="IPR036397">
    <property type="entry name" value="RNaseH_sf"/>
</dbReference>
<gene>
    <name evidence="4" type="ORF">Tci_056429</name>
</gene>
<keyword evidence="4" id="KW-0548">Nucleotidyltransferase</keyword>
<sequence>MPFGLTNAPVIFMDLMNRVCKPYLDKFVIIFIDDILIYSKDEKEHEERLKVILELLKKEELYAKFSKCEFWIPKVQFLGHVIDSQGLTGYYRRFIEGFSKIAKPMTKLTQNKVKFEWGDKQEAAFQLLKQKLCSAPILALPEGSKDFIGKANVVADALSRKEREPPLRVRALVMTIGLDLPRQILNAQTEARKPENIKKEDVGGMLVENSRDPEKVRTEKLEPRTDGTLCLNGKSWLPCYGNLWTVIMHESHKSKYSIHLGFDKMYQDMKKLYWWPTMKADIATYVSKCLTCAKLPKSSQGYDTIWVIVDRLTKSAIFTPIRETDPMDKLARKYLKEVVTRHGIHVSIISDYDPRINSRDDQENSPNQAKDASRRDRQKSYADLKRKPMEFQVRGKVMPKDNITMDFVNKLPKSSQGYDTIWVIVDRLTKSAIFTTIRETDPMDKLARIYLKEVVTRHGIPILIISDRDPRFASNFWRSLQNALGDQ</sequence>
<dbReference type="GO" id="GO:0003676">
    <property type="term" value="F:nucleic acid binding"/>
    <property type="evidence" value="ECO:0007669"/>
    <property type="project" value="InterPro"/>
</dbReference>
<dbReference type="InterPro" id="IPR050951">
    <property type="entry name" value="Retrovirus_Pol_polyprotein"/>
</dbReference>
<name>A0A6L2NE07_TANCI</name>
<dbReference type="PANTHER" id="PTHR37984">
    <property type="entry name" value="PROTEIN CBG26694"/>
    <property type="match status" value="1"/>
</dbReference>